<organism evidence="8 9">
    <name type="scientific">Blattamonas nauphoetae</name>
    <dbReference type="NCBI Taxonomy" id="2049346"/>
    <lineage>
        <taxon>Eukaryota</taxon>
        <taxon>Metamonada</taxon>
        <taxon>Preaxostyla</taxon>
        <taxon>Oxymonadida</taxon>
        <taxon>Blattamonas</taxon>
    </lineage>
</organism>
<dbReference type="Pfam" id="PF01096">
    <property type="entry name" value="Zn_ribbon_TFIIS"/>
    <property type="match status" value="1"/>
</dbReference>
<feature type="domain" description="TFIIS-type" evidence="7">
    <location>
        <begin position="66"/>
        <end position="106"/>
    </location>
</feature>
<dbReference type="Proteomes" id="UP001281761">
    <property type="component" value="Unassembled WGS sequence"/>
</dbReference>
<evidence type="ECO:0000313" key="8">
    <source>
        <dbReference type="EMBL" id="KAK2953711.1"/>
    </source>
</evidence>
<sequence>MQFCPNCANLLSAEDGPNGQVWFVCPTCPYIYTVTGRIVQKVPLIRKKVDDVLGTEESMANAPKTTMCQCPRCGNREAFHFEMQTRSADEPSTHFYKCTKCHLNWKE</sequence>
<proteinExistence type="inferred from homology"/>
<dbReference type="Pfam" id="PF02150">
    <property type="entry name" value="Zn_ribbon_RPB9"/>
    <property type="match status" value="1"/>
</dbReference>
<protein>
    <recommendedName>
        <fullName evidence="4">DNA-directed RNA polymerase subunit</fullName>
    </recommendedName>
</protein>
<evidence type="ECO:0000256" key="4">
    <source>
        <dbReference type="PIRNR" id="PIRNR005586"/>
    </source>
</evidence>
<dbReference type="PROSITE" id="PS51133">
    <property type="entry name" value="ZF_TFIIS_2"/>
    <property type="match status" value="1"/>
</dbReference>
<evidence type="ECO:0000256" key="3">
    <source>
        <dbReference type="ARBA" id="ARBA00022833"/>
    </source>
</evidence>
<dbReference type="EMBL" id="JARBJD010000087">
    <property type="protein sequence ID" value="KAK2953711.1"/>
    <property type="molecule type" value="Genomic_DNA"/>
</dbReference>
<dbReference type="GO" id="GO:0000428">
    <property type="term" value="C:DNA-directed RNA polymerase complex"/>
    <property type="evidence" value="ECO:0007669"/>
    <property type="project" value="UniProtKB-KW"/>
</dbReference>
<keyword evidence="1 6" id="KW-0479">Metal-binding</keyword>
<keyword evidence="4 6" id="KW-0240">DNA-directed RNA polymerase</keyword>
<dbReference type="SMART" id="SM00440">
    <property type="entry name" value="ZnF_C2C2"/>
    <property type="match status" value="1"/>
</dbReference>
<dbReference type="SUPFAM" id="SSF57783">
    <property type="entry name" value="Zinc beta-ribbon"/>
    <property type="match status" value="2"/>
</dbReference>
<accession>A0ABQ9XSJ2</accession>
<evidence type="ECO:0000256" key="1">
    <source>
        <dbReference type="ARBA" id="ARBA00022723"/>
    </source>
</evidence>
<dbReference type="InterPro" id="IPR001529">
    <property type="entry name" value="Zn_ribbon_RPB9"/>
</dbReference>
<keyword evidence="4" id="KW-0539">Nucleus</keyword>
<evidence type="ECO:0000256" key="2">
    <source>
        <dbReference type="ARBA" id="ARBA00022771"/>
    </source>
</evidence>
<name>A0ABQ9XSJ2_9EUKA</name>
<dbReference type="SMART" id="SM00661">
    <property type="entry name" value="RPOL9"/>
    <property type="match status" value="1"/>
</dbReference>
<comment type="caution">
    <text evidence="8">The sequence shown here is derived from an EMBL/GenBank/DDBJ whole genome shotgun (WGS) entry which is preliminary data.</text>
</comment>
<comment type="similarity">
    <text evidence="4 6">Belongs to the archaeal rpoM/eukaryotic RPA12/RPB9/RPC11 RNA polymerase family.</text>
</comment>
<reference evidence="8 9" key="1">
    <citation type="journal article" date="2022" name="bioRxiv">
        <title>Genomics of Preaxostyla Flagellates Illuminates Evolutionary Transitions and the Path Towards Mitochondrial Loss.</title>
        <authorList>
            <person name="Novak L.V.F."/>
            <person name="Treitli S.C."/>
            <person name="Pyrih J."/>
            <person name="Halakuc P."/>
            <person name="Pipaliya S.V."/>
            <person name="Vacek V."/>
            <person name="Brzon O."/>
            <person name="Soukal P."/>
            <person name="Eme L."/>
            <person name="Dacks J.B."/>
            <person name="Karnkowska A."/>
            <person name="Elias M."/>
            <person name="Hampl V."/>
        </authorList>
    </citation>
    <scope>NUCLEOTIDE SEQUENCE [LARGE SCALE GENOMIC DNA]</scope>
    <source>
        <strain evidence="8">NAU3</strain>
        <tissue evidence="8">Gut</tissue>
    </source>
</reference>
<gene>
    <name evidence="8" type="ORF">BLNAU_11268</name>
</gene>
<keyword evidence="4 6" id="KW-0804">Transcription</keyword>
<evidence type="ECO:0000313" key="9">
    <source>
        <dbReference type="Proteomes" id="UP001281761"/>
    </source>
</evidence>
<evidence type="ECO:0000259" key="7">
    <source>
        <dbReference type="PROSITE" id="PS51133"/>
    </source>
</evidence>
<comment type="subcellular location">
    <subcellularLocation>
        <location evidence="4">Nucleus</location>
    </subcellularLocation>
</comment>
<dbReference type="PANTHER" id="PTHR11239">
    <property type="entry name" value="DNA-DIRECTED RNA POLYMERASE"/>
    <property type="match status" value="1"/>
</dbReference>
<dbReference type="InterPro" id="IPR001222">
    <property type="entry name" value="Znf_TFIIS"/>
</dbReference>
<evidence type="ECO:0000256" key="5">
    <source>
        <dbReference type="PROSITE-ProRule" id="PRU00472"/>
    </source>
</evidence>
<dbReference type="PANTHER" id="PTHR11239:SF12">
    <property type="entry name" value="DNA-DIRECTED RNA POLYMERASE III SUBUNIT RPC10"/>
    <property type="match status" value="1"/>
</dbReference>
<comment type="function">
    <text evidence="4">DNA-dependent RNA polymerase catalyzes the transcription of DNA into RNA using the four ribonucleoside triphosphates as substrates.</text>
</comment>
<keyword evidence="2 5" id="KW-0863">Zinc-finger</keyword>
<dbReference type="Gene3D" id="2.20.25.10">
    <property type="match status" value="1"/>
</dbReference>
<dbReference type="PROSITE" id="PS00466">
    <property type="entry name" value="ZF_TFIIS_1"/>
    <property type="match status" value="1"/>
</dbReference>
<dbReference type="PIRSF" id="PIRSF005586">
    <property type="entry name" value="RNApol_RpoM"/>
    <property type="match status" value="1"/>
</dbReference>
<dbReference type="InterPro" id="IPR012164">
    <property type="entry name" value="Rpa12/Rpb9/Rpc10/TFS"/>
</dbReference>
<keyword evidence="3" id="KW-0862">Zinc</keyword>
<keyword evidence="9" id="KW-1185">Reference proteome</keyword>
<evidence type="ECO:0000256" key="6">
    <source>
        <dbReference type="RuleBase" id="RU003474"/>
    </source>
</evidence>